<name>A0ABV4V464_9BACL</name>
<dbReference type="RefSeq" id="WP_373952326.1">
    <property type="nucleotide sequence ID" value="NZ_JBHDLN010000006.1"/>
</dbReference>
<sequence length="121" mass="13574">MSTFTHVILEVFCGFSDEDTNQGVPSFCKRNVGNPGYHCLENACKFVAYTYAPHEIAFSGEDGEVPDGQSWLGFGGEMEPRQADENHIDDLKSLWKQICIKKIHEAYDEYMKQSGLSDGNT</sequence>
<proteinExistence type="predicted"/>
<dbReference type="EMBL" id="JBHDLN010000006">
    <property type="protein sequence ID" value="MFB0843490.1"/>
    <property type="molecule type" value="Genomic_DNA"/>
</dbReference>
<comment type="caution">
    <text evidence="1">The sequence shown here is derived from an EMBL/GenBank/DDBJ whole genome shotgun (WGS) entry which is preliminary data.</text>
</comment>
<reference evidence="1 2" key="1">
    <citation type="submission" date="2024-09" db="EMBL/GenBank/DDBJ databases">
        <authorList>
            <person name="Makale K.P.P."/>
            <person name="Makhzoum A."/>
            <person name="Rantong G."/>
            <person name="Rahube T.O."/>
        </authorList>
    </citation>
    <scope>NUCLEOTIDE SEQUENCE [LARGE SCALE GENOMIC DNA]</scope>
    <source>
        <strain evidence="1 2">KM_D13</strain>
    </source>
</reference>
<gene>
    <name evidence="1" type="ORF">ACEU3E_15020</name>
</gene>
<keyword evidence="2" id="KW-1185">Reference proteome</keyword>
<dbReference type="Proteomes" id="UP001575622">
    <property type="component" value="Unassembled WGS sequence"/>
</dbReference>
<evidence type="ECO:0000313" key="1">
    <source>
        <dbReference type="EMBL" id="MFB0843490.1"/>
    </source>
</evidence>
<organism evidence="1 2">
    <name type="scientific">Paenibacillus oleatilyticus</name>
    <dbReference type="NCBI Taxonomy" id="2594886"/>
    <lineage>
        <taxon>Bacteria</taxon>
        <taxon>Bacillati</taxon>
        <taxon>Bacillota</taxon>
        <taxon>Bacilli</taxon>
        <taxon>Bacillales</taxon>
        <taxon>Paenibacillaceae</taxon>
        <taxon>Paenibacillus</taxon>
    </lineage>
</organism>
<evidence type="ECO:0000313" key="2">
    <source>
        <dbReference type="Proteomes" id="UP001575622"/>
    </source>
</evidence>
<protein>
    <submittedName>
        <fullName evidence="1">Uncharacterized protein</fullName>
    </submittedName>
</protein>
<accession>A0ABV4V464</accession>